<feature type="non-terminal residue" evidence="2">
    <location>
        <position position="92"/>
    </location>
</feature>
<evidence type="ECO:0000313" key="2">
    <source>
        <dbReference type="EMBL" id="CAG8715906.1"/>
    </source>
</evidence>
<gene>
    <name evidence="2" type="ORF">FCALED_LOCUS14156</name>
</gene>
<reference evidence="2" key="1">
    <citation type="submission" date="2021-06" db="EMBL/GenBank/DDBJ databases">
        <authorList>
            <person name="Kallberg Y."/>
            <person name="Tangrot J."/>
            <person name="Rosling A."/>
        </authorList>
    </citation>
    <scope>NUCLEOTIDE SEQUENCE</scope>
    <source>
        <strain evidence="2">UK204</strain>
    </source>
</reference>
<feature type="compositionally biased region" description="Basic and acidic residues" evidence="1">
    <location>
        <begin position="72"/>
        <end position="81"/>
    </location>
</feature>
<organism evidence="2 3">
    <name type="scientific">Funneliformis caledonium</name>
    <dbReference type="NCBI Taxonomy" id="1117310"/>
    <lineage>
        <taxon>Eukaryota</taxon>
        <taxon>Fungi</taxon>
        <taxon>Fungi incertae sedis</taxon>
        <taxon>Mucoromycota</taxon>
        <taxon>Glomeromycotina</taxon>
        <taxon>Glomeromycetes</taxon>
        <taxon>Glomerales</taxon>
        <taxon>Glomeraceae</taxon>
        <taxon>Funneliformis</taxon>
    </lineage>
</organism>
<feature type="region of interest" description="Disordered" evidence="1">
    <location>
        <begin position="61"/>
        <end position="92"/>
    </location>
</feature>
<protein>
    <submittedName>
        <fullName evidence="2">119_t:CDS:1</fullName>
    </submittedName>
</protein>
<evidence type="ECO:0000256" key="1">
    <source>
        <dbReference type="SAM" id="MobiDB-lite"/>
    </source>
</evidence>
<name>A0A9N9I120_9GLOM</name>
<feature type="non-terminal residue" evidence="2">
    <location>
        <position position="1"/>
    </location>
</feature>
<dbReference type="EMBL" id="CAJVPQ010009507">
    <property type="protein sequence ID" value="CAG8715906.1"/>
    <property type="molecule type" value="Genomic_DNA"/>
</dbReference>
<sequence>NSDREEQKKLAEDLLKDLYIQLKQDLAFPEEIQEILPTLNEEDDDIFAKMWSSDQRSTLIENNEISGVHPPIDPKDIKPLSEEPDSYQQVDP</sequence>
<keyword evidence="3" id="KW-1185">Reference proteome</keyword>
<evidence type="ECO:0000313" key="3">
    <source>
        <dbReference type="Proteomes" id="UP000789570"/>
    </source>
</evidence>
<accession>A0A9N9I120</accession>
<dbReference type="Proteomes" id="UP000789570">
    <property type="component" value="Unassembled WGS sequence"/>
</dbReference>
<proteinExistence type="predicted"/>
<comment type="caution">
    <text evidence="2">The sequence shown here is derived from an EMBL/GenBank/DDBJ whole genome shotgun (WGS) entry which is preliminary data.</text>
</comment>
<dbReference type="AlphaFoldDB" id="A0A9N9I120"/>